<sequence length="306" mass="34207">MYTNRGRSLVATARTEARGSGTYLKDGVTFDTIKVTNVEVPLERGTVKGFFGRSNDDQDGWRLGLVWGCPPKVQRPKNLPDPRLESYTQRKKDWKVAPDFIWRSTIKFNPAYVEPPTLISGLSRLDTTSKKEWHADTRHMNVTRGQATGICRSIGEGHYWMHSRWLTLPKTDKPIETGVYEFAGDEATSPDDKMGRQTSIFFSKPFAQTPVVLVWLCDLLTGPDLRGLGCREEQGHAKLEPALPKAPVVSAALRYVDAAATHNLRVNAEWHKVKADGFDYKVGAWADPKDHALNGCAYTYIAISGI</sequence>
<dbReference type="EMBL" id="WJXW01000005">
    <property type="protein sequence ID" value="KAF9736080.1"/>
    <property type="molecule type" value="Genomic_DNA"/>
</dbReference>
<dbReference type="Pfam" id="PF09458">
    <property type="entry name" value="H_lectin"/>
    <property type="match status" value="1"/>
</dbReference>
<dbReference type="GO" id="GO:0007155">
    <property type="term" value="P:cell adhesion"/>
    <property type="evidence" value="ECO:0007669"/>
    <property type="project" value="InterPro"/>
</dbReference>
<dbReference type="Proteomes" id="UP000756921">
    <property type="component" value="Unassembled WGS sequence"/>
</dbReference>
<dbReference type="Gene3D" id="2.60.40.2080">
    <property type="match status" value="2"/>
</dbReference>
<dbReference type="OrthoDB" id="3231004at2759"/>
<accession>A0A9P6GJF2</accession>
<dbReference type="GO" id="GO:0030246">
    <property type="term" value="F:carbohydrate binding"/>
    <property type="evidence" value="ECO:0007669"/>
    <property type="project" value="InterPro"/>
</dbReference>
<reference evidence="2" key="1">
    <citation type="journal article" date="2020" name="Mol. Plant Microbe Interact.">
        <title>Genome Sequence of the Biocontrol Agent Coniothyrium minitans strain Conio (IMI 134523).</title>
        <authorList>
            <person name="Patel D."/>
            <person name="Shittu T.A."/>
            <person name="Baroncelli R."/>
            <person name="Muthumeenakshi S."/>
            <person name="Osborne T.H."/>
            <person name="Janganan T.K."/>
            <person name="Sreenivasaprasad S."/>
        </authorList>
    </citation>
    <scope>NUCLEOTIDE SEQUENCE</scope>
    <source>
        <strain evidence="2">Conio</strain>
    </source>
</reference>
<proteinExistence type="predicted"/>
<protein>
    <recommendedName>
        <fullName evidence="1">H-type lectin domain-containing protein</fullName>
    </recommendedName>
</protein>
<comment type="caution">
    <text evidence="2">The sequence shown here is derived from an EMBL/GenBank/DDBJ whole genome shotgun (WGS) entry which is preliminary data.</text>
</comment>
<organism evidence="2 3">
    <name type="scientific">Paraphaeosphaeria minitans</name>
    <dbReference type="NCBI Taxonomy" id="565426"/>
    <lineage>
        <taxon>Eukaryota</taxon>
        <taxon>Fungi</taxon>
        <taxon>Dikarya</taxon>
        <taxon>Ascomycota</taxon>
        <taxon>Pezizomycotina</taxon>
        <taxon>Dothideomycetes</taxon>
        <taxon>Pleosporomycetidae</taxon>
        <taxon>Pleosporales</taxon>
        <taxon>Massarineae</taxon>
        <taxon>Didymosphaeriaceae</taxon>
        <taxon>Paraphaeosphaeria</taxon>
    </lineage>
</organism>
<dbReference type="AlphaFoldDB" id="A0A9P6GJF2"/>
<evidence type="ECO:0000259" key="1">
    <source>
        <dbReference type="Pfam" id="PF09458"/>
    </source>
</evidence>
<dbReference type="SUPFAM" id="SSF141086">
    <property type="entry name" value="Agglutinin HPA-like"/>
    <property type="match status" value="2"/>
</dbReference>
<evidence type="ECO:0000313" key="2">
    <source>
        <dbReference type="EMBL" id="KAF9736080.1"/>
    </source>
</evidence>
<feature type="domain" description="H-type lectin" evidence="1">
    <location>
        <begin position="245"/>
        <end position="303"/>
    </location>
</feature>
<gene>
    <name evidence="2" type="ORF">PMIN01_05995</name>
</gene>
<keyword evidence="3" id="KW-1185">Reference proteome</keyword>
<evidence type="ECO:0000313" key="3">
    <source>
        <dbReference type="Proteomes" id="UP000756921"/>
    </source>
</evidence>
<name>A0A9P6GJF2_9PLEO</name>
<dbReference type="InterPro" id="IPR019019">
    <property type="entry name" value="H-type_lectin_domain"/>
</dbReference>
<dbReference type="InterPro" id="IPR037221">
    <property type="entry name" value="H-type_lectin_dom_sf"/>
</dbReference>